<feature type="non-terminal residue" evidence="2">
    <location>
        <position position="1"/>
    </location>
</feature>
<dbReference type="Proteomes" id="UP000027120">
    <property type="component" value="Unassembled WGS sequence"/>
</dbReference>
<dbReference type="InterPro" id="IPR050796">
    <property type="entry name" value="SCF_F-box_component"/>
</dbReference>
<dbReference type="EMBL" id="KK787793">
    <property type="protein sequence ID" value="KDO38573.1"/>
    <property type="molecule type" value="Genomic_DNA"/>
</dbReference>
<dbReference type="CDD" id="cd22157">
    <property type="entry name" value="F-box_AtFBW1-like"/>
    <property type="match status" value="1"/>
</dbReference>
<name>A0A067D6W7_CITSI</name>
<evidence type="ECO:0000313" key="2">
    <source>
        <dbReference type="EMBL" id="KDO38573.1"/>
    </source>
</evidence>
<dbReference type="Gene3D" id="1.20.1280.50">
    <property type="match status" value="1"/>
</dbReference>
<dbReference type="NCBIfam" id="TIGR01640">
    <property type="entry name" value="F_box_assoc_1"/>
    <property type="match status" value="1"/>
</dbReference>
<gene>
    <name evidence="2" type="ORF">CISIN_1g048620mg</name>
</gene>
<dbReference type="SMART" id="SM00256">
    <property type="entry name" value="FBOX"/>
    <property type="match status" value="1"/>
</dbReference>
<evidence type="ECO:0000313" key="3">
    <source>
        <dbReference type="Proteomes" id="UP000027120"/>
    </source>
</evidence>
<dbReference type="AlphaFoldDB" id="A0A067D6W7"/>
<protein>
    <recommendedName>
        <fullName evidence="1">F-box domain-containing protein</fullName>
    </recommendedName>
</protein>
<dbReference type="Pfam" id="PF07734">
    <property type="entry name" value="FBA_1"/>
    <property type="match status" value="1"/>
</dbReference>
<dbReference type="InterPro" id="IPR001810">
    <property type="entry name" value="F-box_dom"/>
</dbReference>
<dbReference type="PANTHER" id="PTHR31672:SF13">
    <property type="entry name" value="F-BOX PROTEIN CPR30-LIKE"/>
    <property type="match status" value="1"/>
</dbReference>
<dbReference type="PANTHER" id="PTHR31672">
    <property type="entry name" value="BNACNNG10540D PROTEIN"/>
    <property type="match status" value="1"/>
</dbReference>
<dbReference type="InterPro" id="IPR006527">
    <property type="entry name" value="F-box-assoc_dom_typ1"/>
</dbReference>
<evidence type="ECO:0000259" key="1">
    <source>
        <dbReference type="PROSITE" id="PS50181"/>
    </source>
</evidence>
<feature type="domain" description="F-box" evidence="1">
    <location>
        <begin position="1"/>
        <end position="52"/>
    </location>
</feature>
<accession>A0A067D6W7</accession>
<organism evidence="2 3">
    <name type="scientific">Citrus sinensis</name>
    <name type="common">Sweet orange</name>
    <name type="synonym">Citrus aurantium var. sinensis</name>
    <dbReference type="NCBI Taxonomy" id="2711"/>
    <lineage>
        <taxon>Eukaryota</taxon>
        <taxon>Viridiplantae</taxon>
        <taxon>Streptophyta</taxon>
        <taxon>Embryophyta</taxon>
        <taxon>Tracheophyta</taxon>
        <taxon>Spermatophyta</taxon>
        <taxon>Magnoliopsida</taxon>
        <taxon>eudicotyledons</taxon>
        <taxon>Gunneridae</taxon>
        <taxon>Pentapetalae</taxon>
        <taxon>rosids</taxon>
        <taxon>malvids</taxon>
        <taxon>Sapindales</taxon>
        <taxon>Rutaceae</taxon>
        <taxon>Aurantioideae</taxon>
        <taxon>Citrus</taxon>
    </lineage>
</organism>
<dbReference type="InterPro" id="IPR017451">
    <property type="entry name" value="F-box-assoc_interact_dom"/>
</dbReference>
<reference evidence="2 3" key="1">
    <citation type="submission" date="2014-04" db="EMBL/GenBank/DDBJ databases">
        <authorList>
            <consortium name="International Citrus Genome Consortium"/>
            <person name="Gmitter F."/>
            <person name="Chen C."/>
            <person name="Farmerie W."/>
            <person name="Harkins T."/>
            <person name="Desany B."/>
            <person name="Mohiuddin M."/>
            <person name="Kodira C."/>
            <person name="Borodovsky M."/>
            <person name="Lomsadze A."/>
            <person name="Burns P."/>
            <person name="Jenkins J."/>
            <person name="Prochnik S."/>
            <person name="Shu S."/>
            <person name="Chapman J."/>
            <person name="Pitluck S."/>
            <person name="Schmutz J."/>
            <person name="Rokhsar D."/>
        </authorList>
    </citation>
    <scope>NUCLEOTIDE SEQUENCE</scope>
</reference>
<dbReference type="SUPFAM" id="SSF81383">
    <property type="entry name" value="F-box domain"/>
    <property type="match status" value="1"/>
</dbReference>
<dbReference type="InterPro" id="IPR036047">
    <property type="entry name" value="F-box-like_dom_sf"/>
</dbReference>
<sequence length="374" mass="43930">EKERHIPEHVMFNILPRLPAKSLARFKCVCKSWSSFISALKSDNHELAFSTVHSLHFVNLHPEATNNQLKSVKFNFPFGGALHKLISSCNGLLCILVEKERRTRLADLVLWNPLTEMYRTISISTVGLSKNMFGFGYENTFGFGYYHSTNDYKIVRLIEDDSRTRFEIYSLNTNSWEKGTLPWHISALHSCKYSGTIVNAALYWRIDRMVDTKGPYEKLLFDGSQVILRFDLVDDKFSLILPPNDKRTNWIRIMHIPRMKKLDPRLYLAPVLFHKSSEVLLHLKDIFYNCGKKLFFLYSPKERTFRKLQIESMEQFTFRKEITYTPSLTSLTRRRERNSIEVRPVEKIAEKKVSKKKLEEDDDCRGFYLLFACR</sequence>
<dbReference type="PaxDb" id="2711-XP_006489753.1"/>
<dbReference type="PROSITE" id="PS50181">
    <property type="entry name" value="FBOX"/>
    <property type="match status" value="1"/>
</dbReference>
<dbReference type="STRING" id="2711.A0A067D6W7"/>
<dbReference type="Pfam" id="PF00646">
    <property type="entry name" value="F-box"/>
    <property type="match status" value="1"/>
</dbReference>
<keyword evidence="3" id="KW-1185">Reference proteome</keyword>
<proteinExistence type="predicted"/>